<keyword evidence="6" id="KW-0915">Sodium</keyword>
<name>A0A0F9BJ16_9ZZZZ</name>
<keyword evidence="4 11" id="KW-0812">Transmembrane</keyword>
<dbReference type="AlphaFoldDB" id="A0A0F9BJ16"/>
<keyword evidence="2" id="KW-0813">Transport</keyword>
<accession>A0A0F9BJ16</accession>
<evidence type="ECO:0000256" key="9">
    <source>
        <dbReference type="ARBA" id="ARBA00023201"/>
    </source>
</evidence>
<feature type="non-terminal residue" evidence="13">
    <location>
        <position position="1"/>
    </location>
</feature>
<organism evidence="13">
    <name type="scientific">marine sediment metagenome</name>
    <dbReference type="NCBI Taxonomy" id="412755"/>
    <lineage>
        <taxon>unclassified sequences</taxon>
        <taxon>metagenomes</taxon>
        <taxon>ecological metagenomes</taxon>
    </lineage>
</organism>
<evidence type="ECO:0000256" key="2">
    <source>
        <dbReference type="ARBA" id="ARBA00022448"/>
    </source>
</evidence>
<feature type="transmembrane region" description="Helical" evidence="11">
    <location>
        <begin position="248"/>
        <end position="270"/>
    </location>
</feature>
<evidence type="ECO:0000256" key="8">
    <source>
        <dbReference type="ARBA" id="ARBA00023136"/>
    </source>
</evidence>
<dbReference type="GO" id="GO:0006814">
    <property type="term" value="P:sodium ion transport"/>
    <property type="evidence" value="ECO:0007669"/>
    <property type="project" value="UniProtKB-KW"/>
</dbReference>
<dbReference type="GO" id="GO:0016020">
    <property type="term" value="C:membrane"/>
    <property type="evidence" value="ECO:0007669"/>
    <property type="project" value="UniProtKB-SubCell"/>
</dbReference>
<keyword evidence="8 11" id="KW-0472">Membrane</keyword>
<evidence type="ECO:0000256" key="4">
    <source>
        <dbReference type="ARBA" id="ARBA00022692"/>
    </source>
</evidence>
<dbReference type="EMBL" id="LAZR01037559">
    <property type="protein sequence ID" value="KKL21889.1"/>
    <property type="molecule type" value="Genomic_DNA"/>
</dbReference>
<comment type="similarity">
    <text evidence="10">Belongs to the NhaD Na(+)/H(+) (TC 2.A.62) antiporter family.</text>
</comment>
<proteinExistence type="inferred from homology"/>
<feature type="transmembrane region" description="Helical" evidence="11">
    <location>
        <begin position="73"/>
        <end position="101"/>
    </location>
</feature>
<evidence type="ECO:0000256" key="1">
    <source>
        <dbReference type="ARBA" id="ARBA00004141"/>
    </source>
</evidence>
<feature type="transmembrane region" description="Helical" evidence="11">
    <location>
        <begin position="371"/>
        <end position="393"/>
    </location>
</feature>
<dbReference type="GO" id="GO:0015297">
    <property type="term" value="F:antiporter activity"/>
    <property type="evidence" value="ECO:0007669"/>
    <property type="project" value="UniProtKB-KW"/>
</dbReference>
<comment type="caution">
    <text evidence="13">The sequence shown here is derived from an EMBL/GenBank/DDBJ whole genome shotgun (WGS) entry which is preliminary data.</text>
</comment>
<dbReference type="PANTHER" id="PTHR43269:SF2">
    <property type="entry name" value="SODIUM_PROTON ANTIPORTER 1-RELATED"/>
    <property type="match status" value="1"/>
</dbReference>
<dbReference type="InterPro" id="IPR045016">
    <property type="entry name" value="NhaD-like"/>
</dbReference>
<keyword evidence="3" id="KW-0050">Antiport</keyword>
<dbReference type="PANTHER" id="PTHR43269">
    <property type="entry name" value="SODIUM/PROTON ANTIPORTER 1-RELATED"/>
    <property type="match status" value="1"/>
</dbReference>
<evidence type="ECO:0000259" key="12">
    <source>
        <dbReference type="Pfam" id="PF03600"/>
    </source>
</evidence>
<comment type="subcellular location">
    <subcellularLocation>
        <location evidence="1">Membrane</location>
        <topology evidence="1">Multi-pass membrane protein</topology>
    </subcellularLocation>
</comment>
<evidence type="ECO:0000313" key="13">
    <source>
        <dbReference type="EMBL" id="KKL21889.1"/>
    </source>
</evidence>
<feature type="transmembrane region" description="Helical" evidence="11">
    <location>
        <begin position="335"/>
        <end position="359"/>
    </location>
</feature>
<dbReference type="InterPro" id="IPR004680">
    <property type="entry name" value="Cit_transptr-like_dom"/>
</dbReference>
<feature type="transmembrane region" description="Helical" evidence="11">
    <location>
        <begin position="219"/>
        <end position="236"/>
    </location>
</feature>
<evidence type="ECO:0000256" key="3">
    <source>
        <dbReference type="ARBA" id="ARBA00022449"/>
    </source>
</evidence>
<dbReference type="Pfam" id="PF03600">
    <property type="entry name" value="CitMHS"/>
    <property type="match status" value="1"/>
</dbReference>
<dbReference type="NCBIfam" id="NF038006">
    <property type="entry name" value="NhaD_1"/>
    <property type="match status" value="1"/>
</dbReference>
<evidence type="ECO:0000256" key="5">
    <source>
        <dbReference type="ARBA" id="ARBA00022989"/>
    </source>
</evidence>
<gene>
    <name evidence="13" type="ORF">LCGC14_2440920</name>
</gene>
<evidence type="ECO:0000256" key="6">
    <source>
        <dbReference type="ARBA" id="ARBA00023053"/>
    </source>
</evidence>
<keyword evidence="7" id="KW-0406">Ion transport</keyword>
<keyword evidence="5 11" id="KW-1133">Transmembrane helix</keyword>
<keyword evidence="9" id="KW-0739">Sodium transport</keyword>
<evidence type="ECO:0000256" key="11">
    <source>
        <dbReference type="SAM" id="Phobius"/>
    </source>
</evidence>
<evidence type="ECO:0000256" key="7">
    <source>
        <dbReference type="ARBA" id="ARBA00023065"/>
    </source>
</evidence>
<protein>
    <recommendedName>
        <fullName evidence="12">Citrate transporter-like domain-containing protein</fullName>
    </recommendedName>
</protein>
<reference evidence="13" key="1">
    <citation type="journal article" date="2015" name="Nature">
        <title>Complex archaea that bridge the gap between prokaryotes and eukaryotes.</title>
        <authorList>
            <person name="Spang A."/>
            <person name="Saw J.H."/>
            <person name="Jorgensen S.L."/>
            <person name="Zaremba-Niedzwiedzka K."/>
            <person name="Martijn J."/>
            <person name="Lind A.E."/>
            <person name="van Eijk R."/>
            <person name="Schleper C."/>
            <person name="Guy L."/>
            <person name="Ettema T.J."/>
        </authorList>
    </citation>
    <scope>NUCLEOTIDE SEQUENCE</scope>
</reference>
<sequence length="394" mass="42974">SALLMAVFTWVFLFLEKDTLQGLFRNEVQSHISDASQIIFFLIGAMTLVELIDSHNGFKMITNLIAVKSKRKLLWIIAAISFFLSAVLDNLTTTIVMISILRKLLPEPKDRMLLGSTVVVAANAGGAWTPIGDVTTTMLWIKGNVTTIPVMKALFLPSVFSIVVTLVLLGLKLDGKFSINKKHLNNAKTEPGAKTVLILGILALVFVPIFRYLTNLPPFFGMFIGLGVLWIVTDAMHHKHESRHHLRIPFVLAKIDISGVLFFLGILLAINSLEMTGILKNLAVFLDVHIGNLAVVATVIGFLSSIVDNVPLVAATMGMYDLSSYPPDSALWQMIAYAAGTGGSILLIGSAAGVALMGLEKIDFIWYMKRISIVALTGYLAGMALYLLLNAIYI</sequence>
<feature type="domain" description="Citrate transporter-like" evidence="12">
    <location>
        <begin position="28"/>
        <end position="332"/>
    </location>
</feature>
<feature type="transmembrane region" description="Helical" evidence="11">
    <location>
        <begin position="35"/>
        <end position="52"/>
    </location>
</feature>
<feature type="transmembrane region" description="Helical" evidence="11">
    <location>
        <begin position="153"/>
        <end position="171"/>
    </location>
</feature>
<feature type="transmembrane region" description="Helical" evidence="11">
    <location>
        <begin position="290"/>
        <end position="314"/>
    </location>
</feature>
<evidence type="ECO:0000256" key="10">
    <source>
        <dbReference type="ARBA" id="ARBA00025753"/>
    </source>
</evidence>
<feature type="transmembrane region" description="Helical" evidence="11">
    <location>
        <begin position="192"/>
        <end position="213"/>
    </location>
</feature>